<dbReference type="EMBL" id="BIFR01000001">
    <property type="protein sequence ID" value="GCE12164.1"/>
    <property type="molecule type" value="Genomic_DNA"/>
</dbReference>
<organism evidence="1 2">
    <name type="scientific">Tengunoibacter tsumagoiensis</name>
    <dbReference type="NCBI Taxonomy" id="2014871"/>
    <lineage>
        <taxon>Bacteria</taxon>
        <taxon>Bacillati</taxon>
        <taxon>Chloroflexota</taxon>
        <taxon>Ktedonobacteria</taxon>
        <taxon>Ktedonobacterales</taxon>
        <taxon>Dictyobacteraceae</taxon>
        <taxon>Tengunoibacter</taxon>
    </lineage>
</organism>
<comment type="caution">
    <text evidence="1">The sequence shown here is derived from an EMBL/GenBank/DDBJ whole genome shotgun (WGS) entry which is preliminary data.</text>
</comment>
<evidence type="ECO:0000313" key="2">
    <source>
        <dbReference type="Proteomes" id="UP000287352"/>
    </source>
</evidence>
<dbReference type="RefSeq" id="WP_126579808.1">
    <property type="nucleotide sequence ID" value="NZ_BIFR01000001.1"/>
</dbReference>
<proteinExistence type="predicted"/>
<dbReference type="Proteomes" id="UP000287352">
    <property type="component" value="Unassembled WGS sequence"/>
</dbReference>
<dbReference type="OrthoDB" id="9814791at2"/>
<protein>
    <recommendedName>
        <fullName evidence="3">DUF1579 domain-containing protein</fullName>
    </recommendedName>
</protein>
<evidence type="ECO:0000313" key="1">
    <source>
        <dbReference type="EMBL" id="GCE12164.1"/>
    </source>
</evidence>
<accession>A0A401ZZ80</accession>
<gene>
    <name evidence="1" type="ORF">KTT_20230</name>
</gene>
<name>A0A401ZZ80_9CHLR</name>
<sequence>MNTDSMIDALRASGPHPDLAKDLMLFGQFVGAWDVDVTNIAPDGTKTEFKGEWHFGWVLEGRAVMDVWITPRRSLRSQIDPYEYGATLRFFDPDLKAWRSTWIGPVRHVVRPFIAQQVEDEIILEGSFTSDSRTRWIFSQITDTSFRWRNLESSDNGTTWAIVQTMAAQRAHS</sequence>
<dbReference type="AlphaFoldDB" id="A0A401ZZ80"/>
<reference evidence="2" key="1">
    <citation type="submission" date="2018-12" db="EMBL/GenBank/DDBJ databases">
        <title>Tengunoibacter tsumagoiensis gen. nov., sp. nov., Dictyobacter kobayashii sp. nov., D. alpinus sp. nov., and D. joshuensis sp. nov. and description of Dictyobacteraceae fam. nov. within the order Ktedonobacterales isolated from Tengu-no-mugimeshi.</title>
        <authorList>
            <person name="Wang C.M."/>
            <person name="Zheng Y."/>
            <person name="Sakai Y."/>
            <person name="Toyoda A."/>
            <person name="Minakuchi Y."/>
            <person name="Abe K."/>
            <person name="Yokota A."/>
            <person name="Yabe S."/>
        </authorList>
    </citation>
    <scope>NUCLEOTIDE SEQUENCE [LARGE SCALE GENOMIC DNA]</scope>
    <source>
        <strain evidence="2">Uno3</strain>
    </source>
</reference>
<keyword evidence="2" id="KW-1185">Reference proteome</keyword>
<evidence type="ECO:0008006" key="3">
    <source>
        <dbReference type="Google" id="ProtNLM"/>
    </source>
</evidence>